<proteinExistence type="predicted"/>
<feature type="domain" description="PH" evidence="3">
    <location>
        <begin position="347"/>
        <end position="456"/>
    </location>
</feature>
<dbReference type="PANTHER" id="PTHR31941:SF16">
    <property type="entry name" value="PHOSPHATIDYLINOSITOL 4,5-BISPHOSPHATE-BINDING PROTEIN SLM1-RELATED"/>
    <property type="match status" value="1"/>
</dbReference>
<dbReference type="CDD" id="cd13311">
    <property type="entry name" value="PH_Slm1"/>
    <property type="match status" value="1"/>
</dbReference>
<gene>
    <name evidence="4" type="ORF">SAMEA4029010_CIC11G00000002802</name>
</gene>
<feature type="compositionally biased region" description="Polar residues" evidence="2">
    <location>
        <begin position="774"/>
        <end position="800"/>
    </location>
</feature>
<feature type="region of interest" description="Disordered" evidence="2">
    <location>
        <begin position="489"/>
        <end position="550"/>
    </location>
</feature>
<feature type="region of interest" description="Disordered" evidence="2">
    <location>
        <begin position="674"/>
        <end position="708"/>
    </location>
</feature>
<keyword evidence="1" id="KW-0597">Phosphoprotein</keyword>
<accession>A0A1L0BHT9</accession>
<dbReference type="FunFam" id="2.30.29.30:FF:000328">
    <property type="entry name" value="Phosphatidylinositol 4,5-bisphosphate-binding protein SLM1"/>
    <property type="match status" value="1"/>
</dbReference>
<dbReference type="Pfam" id="PF20400">
    <property type="entry name" value="BAR_4"/>
    <property type="match status" value="1"/>
</dbReference>
<dbReference type="InterPro" id="IPR046868">
    <property type="entry name" value="BAR_4"/>
</dbReference>
<evidence type="ECO:0000313" key="5">
    <source>
        <dbReference type="Proteomes" id="UP000182334"/>
    </source>
</evidence>
<dbReference type="Gene3D" id="2.30.29.30">
    <property type="entry name" value="Pleckstrin-homology domain (PH domain)/Phosphotyrosine-binding domain (PTB)"/>
    <property type="match status" value="1"/>
</dbReference>
<dbReference type="PANTHER" id="PTHR31941">
    <property type="entry name" value="CYTOSKELETAL SIGNALING PROTEIN SLM1"/>
    <property type="match status" value="1"/>
</dbReference>
<dbReference type="InterPro" id="IPR001849">
    <property type="entry name" value="PH_domain"/>
</dbReference>
<evidence type="ECO:0000256" key="1">
    <source>
        <dbReference type="ARBA" id="ARBA00022553"/>
    </source>
</evidence>
<dbReference type="Proteomes" id="UP000182334">
    <property type="component" value="Chromosome II"/>
</dbReference>
<dbReference type="PROSITE" id="PS50003">
    <property type="entry name" value="PH_DOMAIN"/>
    <property type="match status" value="1"/>
</dbReference>
<protein>
    <submittedName>
        <fullName evidence="4">CIC11C00000002802</fullName>
    </submittedName>
</protein>
<sequence length="826" mass="91858">MSDYHNPLSVIIPNSFPSQHDYPTEVIAQRFQAYRYIVKDLVTYLRQYASVQEEIVRQQVRLQLAAGSAPLSISGSSGSRATSSHGKTADKEAKDELSLINHYFLPIGNGSIQDIPTILTKFHQQNVQNGNKTLKEINQVIIPKLEDLRKDLLVKIKEIKNLQNDFKNSLAKEINETKTLLNQFNHATDVANHLELLNSSGDSHHDGAHDVDSVKNDPYLVKLKLDRQLKRQLAEEGYLYDAYKNLQTSSEKLESIVVLEIQNYFRMFLGLIETEHSTLPNFLVPSLTNGFLAKEANFEWDSFIERNLPKASNISNSLVSGKFIDLTFPSRKVSDLNIPHYDSLVNVAVREGTLERRSKFLKSYSSGWYVLTCSYIHEFKTPDRRKDNTPVMSLSLDFCLVSEHSKNDGKLSGAYKFVLYSKLQNGLIHRGHNWVFRCDTYQSMIEWYNDIKTLTSLASPAARAKAMSKKLQANNLALDKRVSRASSILSAGARSSKSNGTSTSKIQNRLSPKISNATSRSVAPSHTQSITSTQNPRLSSTFSQKFQQSPKLSNLINSDGTIVTPIETQADDTYDEVDQNGDVTVTTQKSEQINQASAPPAQSGSYLTPLAFPVGQGFQNQVTPQQSVPQNYQYYVNQVTPQPQQFYDPVLQQFFTINAIPALQVSLLNPGEGAPQVNGVTQGQNVPGDQPKPQYFPSSPQPNNGAQYFAASPNLQPQVAPKSPRLNQGHFIPVQNDGVMQYNQFIPHFPQQFNEGVTGGPPYPVLLGENLVSSRQGSNASRNGDGVSYSSEIPNPTISENVDKAKSLTTLDEQVSKLTMTDENAS</sequence>
<evidence type="ECO:0000256" key="2">
    <source>
        <dbReference type="SAM" id="MobiDB-lite"/>
    </source>
</evidence>
<keyword evidence="5" id="KW-1185">Reference proteome</keyword>
<dbReference type="InterPro" id="IPR046869">
    <property type="entry name" value="SLM1/RGC1-like_PH"/>
</dbReference>
<feature type="region of interest" description="Disordered" evidence="2">
    <location>
        <begin position="70"/>
        <end position="92"/>
    </location>
</feature>
<evidence type="ECO:0000259" key="3">
    <source>
        <dbReference type="PROSITE" id="PS50003"/>
    </source>
</evidence>
<feature type="compositionally biased region" description="Polar residues" evidence="2">
    <location>
        <begin position="678"/>
        <end position="687"/>
    </location>
</feature>
<dbReference type="SUPFAM" id="SSF50729">
    <property type="entry name" value="PH domain-like"/>
    <property type="match status" value="1"/>
</dbReference>
<dbReference type="InterPro" id="IPR043453">
    <property type="entry name" value="Slm1_PH"/>
</dbReference>
<dbReference type="Pfam" id="PF20399">
    <property type="entry name" value="PH_20"/>
    <property type="match status" value="1"/>
</dbReference>
<dbReference type="InterPro" id="IPR011993">
    <property type="entry name" value="PH-like_dom_sf"/>
</dbReference>
<evidence type="ECO:0000313" key="4">
    <source>
        <dbReference type="EMBL" id="SGZ50683.1"/>
    </source>
</evidence>
<feature type="region of interest" description="Disordered" evidence="2">
    <location>
        <begin position="774"/>
        <end position="806"/>
    </location>
</feature>
<name>A0A1L0BHT9_9ASCO</name>
<dbReference type="AlphaFoldDB" id="A0A1L0BHT9"/>
<feature type="compositionally biased region" description="Polar residues" evidence="2">
    <location>
        <begin position="696"/>
        <end position="706"/>
    </location>
</feature>
<dbReference type="STRING" id="45354.A0A1L0BHT9"/>
<organism evidence="4 5">
    <name type="scientific">Sungouiella intermedia</name>
    <dbReference type="NCBI Taxonomy" id="45354"/>
    <lineage>
        <taxon>Eukaryota</taxon>
        <taxon>Fungi</taxon>
        <taxon>Dikarya</taxon>
        <taxon>Ascomycota</taxon>
        <taxon>Saccharomycotina</taxon>
        <taxon>Pichiomycetes</taxon>
        <taxon>Metschnikowiaceae</taxon>
        <taxon>Sungouiella</taxon>
    </lineage>
</organism>
<dbReference type="OrthoDB" id="5598057at2759"/>
<dbReference type="EMBL" id="LT635757">
    <property type="protein sequence ID" value="SGZ50683.1"/>
    <property type="molecule type" value="Genomic_DNA"/>
</dbReference>
<dbReference type="SMART" id="SM00233">
    <property type="entry name" value="PH"/>
    <property type="match status" value="1"/>
</dbReference>
<reference evidence="4 5" key="1">
    <citation type="submission" date="2016-10" db="EMBL/GenBank/DDBJ databases">
        <authorList>
            <person name="de Groot N.N."/>
        </authorList>
    </citation>
    <scope>NUCLEOTIDE SEQUENCE [LARGE SCALE GENOMIC DNA]</scope>
    <source>
        <strain evidence="4 5">CBS 141442</strain>
    </source>
</reference>
<feature type="compositionally biased region" description="Low complexity" evidence="2">
    <location>
        <begin position="70"/>
        <end position="86"/>
    </location>
</feature>